<dbReference type="InterPro" id="IPR037079">
    <property type="entry name" value="AF2212/PG0164-like_sf"/>
</dbReference>
<organism evidence="1 2">
    <name type="scientific">Massilia arenae</name>
    <dbReference type="NCBI Taxonomy" id="2603288"/>
    <lineage>
        <taxon>Bacteria</taxon>
        <taxon>Pseudomonadati</taxon>
        <taxon>Pseudomonadota</taxon>
        <taxon>Betaproteobacteria</taxon>
        <taxon>Burkholderiales</taxon>
        <taxon>Oxalobacteraceae</taxon>
        <taxon>Telluria group</taxon>
        <taxon>Massilia</taxon>
    </lineage>
</organism>
<dbReference type="Pfam" id="PF08922">
    <property type="entry name" value="DUF1905"/>
    <property type="match status" value="1"/>
</dbReference>
<dbReference type="Gene3D" id="2.40.30.100">
    <property type="entry name" value="AF2212/PG0164-like"/>
    <property type="match status" value="1"/>
</dbReference>
<reference evidence="1 2" key="1">
    <citation type="submission" date="2019-08" db="EMBL/GenBank/DDBJ databases">
        <title>Massilia golmudensis sp. nov., isolated from sand in the Qinghai-Tibetan Plateau.</title>
        <authorList>
            <person name="Zhang B."/>
        </authorList>
    </citation>
    <scope>NUCLEOTIDE SEQUENCE [LARGE SCALE GENOMIC DNA]</scope>
    <source>
        <strain evidence="1 2">GEM5</strain>
    </source>
</reference>
<proteinExistence type="predicted"/>
<protein>
    <submittedName>
        <fullName evidence="1">DUF1905 domain-containing protein</fullName>
    </submittedName>
</protein>
<dbReference type="AlphaFoldDB" id="A0A5C7G185"/>
<dbReference type="SUPFAM" id="SSF141694">
    <property type="entry name" value="AF2212/PG0164-like"/>
    <property type="match status" value="1"/>
</dbReference>
<keyword evidence="2" id="KW-1185">Reference proteome</keyword>
<accession>A0A5C7G185</accession>
<gene>
    <name evidence="1" type="ORF">FVD38_21490</name>
</gene>
<dbReference type="Pfam" id="PF13376">
    <property type="entry name" value="OmdA"/>
    <property type="match status" value="1"/>
</dbReference>
<dbReference type="InterPro" id="IPR015018">
    <property type="entry name" value="DUF1905"/>
</dbReference>
<dbReference type="Proteomes" id="UP000321413">
    <property type="component" value="Unassembled WGS sequence"/>
</dbReference>
<evidence type="ECO:0000313" key="2">
    <source>
        <dbReference type="Proteomes" id="UP000321413"/>
    </source>
</evidence>
<dbReference type="RefSeq" id="WP_147936666.1">
    <property type="nucleotide sequence ID" value="NZ_VPFD01000028.1"/>
</dbReference>
<evidence type="ECO:0000313" key="1">
    <source>
        <dbReference type="EMBL" id="TXF97230.1"/>
    </source>
</evidence>
<dbReference type="EMBL" id="VPFD01000028">
    <property type="protein sequence ID" value="TXF97230.1"/>
    <property type="molecule type" value="Genomic_DNA"/>
</dbReference>
<comment type="caution">
    <text evidence="1">The sequence shown here is derived from an EMBL/GenBank/DDBJ whole genome shotgun (WGS) entry which is preliminary data.</text>
</comment>
<sequence>MSQAAATTRFDAVLSRPADLHGEEGWASVVLPKSVSDLFPRRGRTSMHGKIGGHPFHATLEPDGQLSHWFKVPETLMESAGVSIGTTVEFEIAPAPDEMEPPVPPELEKVLDASPPARATWDATTTIARIDWVHWIESAKQARTRASRVADAGDMLAAGKKRVCCFDPSGFYSKSLKPPREAT</sequence>
<name>A0A5C7G185_9BURK</name>